<sequence length="23" mass="2745">MGFFLICGLGYLYFCRRSGRRKT</sequence>
<dbReference type="AlphaFoldDB" id="A0A7C3VQR0"/>
<evidence type="ECO:0000313" key="1">
    <source>
        <dbReference type="EMBL" id="HGG00276.1"/>
    </source>
</evidence>
<reference evidence="1" key="1">
    <citation type="journal article" date="2020" name="mSystems">
        <title>Genome- and Community-Level Interaction Insights into Carbon Utilization and Element Cycling Functions of Hydrothermarchaeota in Hydrothermal Sediment.</title>
        <authorList>
            <person name="Zhou Z."/>
            <person name="Liu Y."/>
            <person name="Xu W."/>
            <person name="Pan J."/>
            <person name="Luo Z.H."/>
            <person name="Li M."/>
        </authorList>
    </citation>
    <scope>NUCLEOTIDE SEQUENCE [LARGE SCALE GENOMIC DNA]</scope>
    <source>
        <strain evidence="1">SpSt-374</strain>
    </source>
</reference>
<comment type="caution">
    <text evidence="1">The sequence shown here is derived from an EMBL/GenBank/DDBJ whole genome shotgun (WGS) entry which is preliminary data.</text>
</comment>
<protein>
    <submittedName>
        <fullName evidence="1">GlyGly-CTERM sorting domain-containing protein</fullName>
    </submittedName>
</protein>
<gene>
    <name evidence="1" type="ORF">ENR15_06395</name>
</gene>
<accession>A0A7C3VQR0</accession>
<dbReference type="NCBIfam" id="TIGR03501">
    <property type="entry name" value="GlyGly_CTERM"/>
    <property type="match status" value="1"/>
</dbReference>
<proteinExistence type="predicted"/>
<dbReference type="EMBL" id="DSPX01000060">
    <property type="protein sequence ID" value="HGG00276.1"/>
    <property type="molecule type" value="Genomic_DNA"/>
</dbReference>
<organism evidence="1">
    <name type="scientific">Planktothricoides sp. SpSt-374</name>
    <dbReference type="NCBI Taxonomy" id="2282167"/>
    <lineage>
        <taxon>Bacteria</taxon>
        <taxon>Bacillati</taxon>
        <taxon>Cyanobacteriota</taxon>
        <taxon>Cyanophyceae</taxon>
        <taxon>Oscillatoriophycideae</taxon>
        <taxon>Oscillatoriales</taxon>
        <taxon>Oscillatoriaceae</taxon>
        <taxon>Planktothricoides</taxon>
    </lineage>
</organism>
<name>A0A7C3VQR0_9CYAN</name>
<dbReference type="InterPro" id="IPR020008">
    <property type="entry name" value="GlyGly_CTERM"/>
</dbReference>